<proteinExistence type="predicted"/>
<keyword evidence="3" id="KW-1185">Reference proteome</keyword>
<dbReference type="EMBL" id="JARBHA010000017">
    <property type="protein sequence ID" value="KAJ9678191.1"/>
    <property type="molecule type" value="Genomic_DNA"/>
</dbReference>
<evidence type="ECO:0000313" key="2">
    <source>
        <dbReference type="EMBL" id="KAJ9678191.1"/>
    </source>
</evidence>
<name>A0AA39DBP5_VITRO</name>
<sequence length="284" mass="32797">MDSDMLWKSPSSCRFSKVIWVVKQLVLFVGIITTALLMLKSSPKISYTFNLLCYSIPSFWLSLKSWFSPPYVYVIIYSVLILIIILASSSSSSSTFSFVHHHRYHHDSKDFNISMDTTVFKDKGLQSHFVDKFIVGSSPEVWSEADSGDEFPPETSMMMPESGRKCTAGEAKDRLEEPVLKAIVCRWEDDDQYKTLDAKWTVIKEDRKQLTKHLRKSQTWDVPHENIVNLAPREMRKLNTFVGERSSVRATGGLRREELLSHDELNRQVEAFIKKCKKDMPFKI</sequence>
<feature type="transmembrane region" description="Helical" evidence="1">
    <location>
        <begin position="20"/>
        <end position="39"/>
    </location>
</feature>
<dbReference type="PANTHER" id="PTHR33098:SF75">
    <property type="entry name" value="DUF4408 DOMAIN PROTEIN"/>
    <property type="match status" value="1"/>
</dbReference>
<reference evidence="2 3" key="1">
    <citation type="journal article" date="2023" name="BMC Biotechnol.">
        <title>Vitis rotundifolia cv Carlos genome sequencing.</title>
        <authorList>
            <person name="Huff M."/>
            <person name="Hulse-Kemp A."/>
            <person name="Scheffler B."/>
            <person name="Youngblood R."/>
            <person name="Simpson S."/>
            <person name="Babiker E."/>
            <person name="Staton M."/>
        </authorList>
    </citation>
    <scope>NUCLEOTIDE SEQUENCE [LARGE SCALE GENOMIC DNA]</scope>
    <source>
        <tissue evidence="2">Leaf</tissue>
    </source>
</reference>
<keyword evidence="1" id="KW-1133">Transmembrane helix</keyword>
<accession>A0AA39DBP5</accession>
<protein>
    <submittedName>
        <fullName evidence="2">Uncharacterized protein</fullName>
    </submittedName>
</protein>
<gene>
    <name evidence="2" type="ORF">PVL29_022933</name>
</gene>
<feature type="transmembrane region" description="Helical" evidence="1">
    <location>
        <begin position="70"/>
        <end position="88"/>
    </location>
</feature>
<evidence type="ECO:0000313" key="3">
    <source>
        <dbReference type="Proteomes" id="UP001168098"/>
    </source>
</evidence>
<dbReference type="AlphaFoldDB" id="A0AA39DBP5"/>
<keyword evidence="1" id="KW-0812">Transmembrane</keyword>
<evidence type="ECO:0000256" key="1">
    <source>
        <dbReference type="SAM" id="Phobius"/>
    </source>
</evidence>
<comment type="caution">
    <text evidence="2">The sequence shown here is derived from an EMBL/GenBank/DDBJ whole genome shotgun (WGS) entry which is preliminary data.</text>
</comment>
<keyword evidence="1" id="KW-0472">Membrane</keyword>
<organism evidence="2 3">
    <name type="scientific">Vitis rotundifolia</name>
    <name type="common">Muscadine grape</name>
    <dbReference type="NCBI Taxonomy" id="103349"/>
    <lineage>
        <taxon>Eukaryota</taxon>
        <taxon>Viridiplantae</taxon>
        <taxon>Streptophyta</taxon>
        <taxon>Embryophyta</taxon>
        <taxon>Tracheophyta</taxon>
        <taxon>Spermatophyta</taxon>
        <taxon>Magnoliopsida</taxon>
        <taxon>eudicotyledons</taxon>
        <taxon>Gunneridae</taxon>
        <taxon>Pentapetalae</taxon>
        <taxon>rosids</taxon>
        <taxon>Vitales</taxon>
        <taxon>Vitaceae</taxon>
        <taxon>Viteae</taxon>
        <taxon>Vitis</taxon>
    </lineage>
</organism>
<dbReference type="Proteomes" id="UP001168098">
    <property type="component" value="Unassembled WGS sequence"/>
</dbReference>
<dbReference type="PANTHER" id="PTHR33098">
    <property type="entry name" value="COTTON FIBER (DUF761)"/>
    <property type="match status" value="1"/>
</dbReference>